<dbReference type="STRING" id="1169540.A0A0G4H737"/>
<dbReference type="EMBL" id="CDMY01001045">
    <property type="protein sequence ID" value="CEM39664.1"/>
    <property type="molecule type" value="Genomic_DNA"/>
</dbReference>
<evidence type="ECO:0000256" key="2">
    <source>
        <dbReference type="ARBA" id="ARBA00022670"/>
    </source>
</evidence>
<keyword evidence="2 8" id="KW-0645">Protease</keyword>
<evidence type="ECO:0000256" key="8">
    <source>
        <dbReference type="PROSITE-ProRule" id="PRU01240"/>
    </source>
</evidence>
<evidence type="ECO:0000256" key="10">
    <source>
        <dbReference type="SAM" id="SignalP"/>
    </source>
</evidence>
<sequence length="528" mass="55730">MLSLIVWTLLLALSLLAAQPSANKTPVVAYSTFSLLSDGAADDQPHVRALSTRPPRPAASGSRIIVKLKHPHTESLARAETISRALQASQPARRALMDAVTHTAETTIHHLNSLSMDTVDLPPGVDAVATCESALLVSSDIDICEPDALVASTSGRRLRARAAQEPNRWVPNDPIFEEQWEMASIDMPEAWAVLSEQQEDEEAAGPVGKGPVVGVIDSGVDYTHPDLKDAMWVNEGEIAGNGIDDDGNGFVDDIHGWAWCDGPFYPDTSDGDPMDTHGHGTHSAGTIAATANNRQGIAGIAGVAFGREKIMALKVLCSGGQGSFSDTIQAINYAVAMGATLTSNSYGGGFPFRAREAAIRKAEEANMLFVAAAGNEHVNTDITKHYPSSLGLDSIISAGATDSDGKRACFSNYGLESVDVFAPGTDIYSTMPGGKYASASGTSVAAPFVAGVAALLWSTDLAQSFRDIKGRILATSEKMDSLDCLCVTGGQVNARKAVRCVDCKWTPPVRTSECKSTPQIFAGSMLYC</sequence>
<dbReference type="EC" id="3.4.21.62" evidence="7"/>
<reference evidence="12 13" key="1">
    <citation type="submission" date="2014-11" db="EMBL/GenBank/DDBJ databases">
        <authorList>
            <person name="Zhu J."/>
            <person name="Qi W."/>
            <person name="Song R."/>
        </authorList>
    </citation>
    <scope>NUCLEOTIDE SEQUENCE [LARGE SCALE GENOMIC DNA]</scope>
</reference>
<organism evidence="12 13">
    <name type="scientific">Vitrella brassicaformis (strain CCMP3155)</name>
    <dbReference type="NCBI Taxonomy" id="1169540"/>
    <lineage>
        <taxon>Eukaryota</taxon>
        <taxon>Sar</taxon>
        <taxon>Alveolata</taxon>
        <taxon>Colpodellida</taxon>
        <taxon>Vitrellaceae</taxon>
        <taxon>Vitrella</taxon>
    </lineage>
</organism>
<dbReference type="InterPro" id="IPR000209">
    <property type="entry name" value="Peptidase_S8/S53_dom"/>
</dbReference>
<evidence type="ECO:0000256" key="4">
    <source>
        <dbReference type="ARBA" id="ARBA00022825"/>
    </source>
</evidence>
<evidence type="ECO:0000256" key="1">
    <source>
        <dbReference type="ARBA" id="ARBA00011073"/>
    </source>
</evidence>
<comment type="catalytic activity">
    <reaction evidence="6">
        <text>Hydrolysis of proteins with broad specificity for peptide bonds, and a preference for a large uncharged residue in P1. Hydrolyzes peptide amides.</text>
        <dbReference type="EC" id="3.4.21.62"/>
    </reaction>
</comment>
<dbReference type="InParanoid" id="A0A0G4H737"/>
<keyword evidence="10" id="KW-0732">Signal</keyword>
<keyword evidence="13" id="KW-1185">Reference proteome</keyword>
<feature type="active site" description="Charge relay system" evidence="8">
    <location>
        <position position="279"/>
    </location>
</feature>
<gene>
    <name evidence="12" type="ORF">Vbra_19715</name>
</gene>
<dbReference type="GO" id="GO:0006508">
    <property type="term" value="P:proteolysis"/>
    <property type="evidence" value="ECO:0007669"/>
    <property type="project" value="UniProtKB-KW"/>
</dbReference>
<evidence type="ECO:0000256" key="6">
    <source>
        <dbReference type="ARBA" id="ARBA00023529"/>
    </source>
</evidence>
<dbReference type="PRINTS" id="PR00723">
    <property type="entry name" value="SUBTILISIN"/>
</dbReference>
<proteinExistence type="inferred from homology"/>
<dbReference type="CDD" id="cd07473">
    <property type="entry name" value="Peptidases_S8_Subtilisin_like"/>
    <property type="match status" value="1"/>
</dbReference>
<keyword evidence="5" id="KW-0865">Zymogen</keyword>
<dbReference type="InterPro" id="IPR015500">
    <property type="entry name" value="Peptidase_S8_subtilisin-rel"/>
</dbReference>
<keyword evidence="3 8" id="KW-0378">Hydrolase</keyword>
<feature type="active site" description="Charge relay system" evidence="8">
    <location>
        <position position="217"/>
    </location>
</feature>
<evidence type="ECO:0000313" key="13">
    <source>
        <dbReference type="Proteomes" id="UP000041254"/>
    </source>
</evidence>
<name>A0A0G4H737_VITBC</name>
<dbReference type="InterPro" id="IPR051048">
    <property type="entry name" value="Peptidase_S8/S53_subtilisin"/>
</dbReference>
<dbReference type="InterPro" id="IPR023828">
    <property type="entry name" value="Peptidase_S8_Ser-AS"/>
</dbReference>
<dbReference type="PROSITE" id="PS00136">
    <property type="entry name" value="SUBTILASE_ASP"/>
    <property type="match status" value="1"/>
</dbReference>
<dbReference type="InterPro" id="IPR034204">
    <property type="entry name" value="PfSUB1-like_cat_dom"/>
</dbReference>
<dbReference type="Pfam" id="PF00082">
    <property type="entry name" value="Peptidase_S8"/>
    <property type="match status" value="1"/>
</dbReference>
<evidence type="ECO:0000256" key="7">
    <source>
        <dbReference type="ARBA" id="ARBA00023619"/>
    </source>
</evidence>
<dbReference type="PANTHER" id="PTHR43399">
    <property type="entry name" value="SUBTILISIN-RELATED"/>
    <property type="match status" value="1"/>
</dbReference>
<dbReference type="AlphaFoldDB" id="A0A0G4H737"/>
<dbReference type="InterPro" id="IPR023827">
    <property type="entry name" value="Peptidase_S8_Asp-AS"/>
</dbReference>
<accession>A0A0G4H737</accession>
<protein>
    <recommendedName>
        <fullName evidence="7">subtilisin</fullName>
        <ecNumber evidence="7">3.4.21.62</ecNumber>
    </recommendedName>
</protein>
<dbReference type="InterPro" id="IPR036852">
    <property type="entry name" value="Peptidase_S8/S53_dom_sf"/>
</dbReference>
<comment type="similarity">
    <text evidence="1 8 9">Belongs to the peptidase S8 family.</text>
</comment>
<evidence type="ECO:0000259" key="11">
    <source>
        <dbReference type="Pfam" id="PF00082"/>
    </source>
</evidence>
<dbReference type="PhylomeDB" id="A0A0G4H737"/>
<keyword evidence="4 8" id="KW-0720">Serine protease</keyword>
<feature type="chain" id="PRO_5005191192" description="subtilisin" evidence="10">
    <location>
        <begin position="19"/>
        <end position="528"/>
    </location>
</feature>
<evidence type="ECO:0000256" key="5">
    <source>
        <dbReference type="ARBA" id="ARBA00023145"/>
    </source>
</evidence>
<dbReference type="PROSITE" id="PS51892">
    <property type="entry name" value="SUBTILASE"/>
    <property type="match status" value="1"/>
</dbReference>
<feature type="domain" description="Peptidase S8/S53" evidence="11">
    <location>
        <begin position="208"/>
        <end position="477"/>
    </location>
</feature>
<dbReference type="PROSITE" id="PS00138">
    <property type="entry name" value="SUBTILASE_SER"/>
    <property type="match status" value="1"/>
</dbReference>
<dbReference type="GO" id="GO:0004252">
    <property type="term" value="F:serine-type endopeptidase activity"/>
    <property type="evidence" value="ECO:0007669"/>
    <property type="project" value="UniProtKB-UniRule"/>
</dbReference>
<dbReference type="PANTHER" id="PTHR43399:SF4">
    <property type="entry name" value="CELL WALL-ASSOCIATED PROTEASE"/>
    <property type="match status" value="1"/>
</dbReference>
<evidence type="ECO:0000256" key="9">
    <source>
        <dbReference type="RuleBase" id="RU003355"/>
    </source>
</evidence>
<dbReference type="Gene3D" id="3.40.50.200">
    <property type="entry name" value="Peptidase S8/S53 domain"/>
    <property type="match status" value="1"/>
</dbReference>
<evidence type="ECO:0000313" key="12">
    <source>
        <dbReference type="EMBL" id="CEM39664.1"/>
    </source>
</evidence>
<evidence type="ECO:0000256" key="3">
    <source>
        <dbReference type="ARBA" id="ARBA00022801"/>
    </source>
</evidence>
<dbReference type="OrthoDB" id="531541at2759"/>
<feature type="signal peptide" evidence="10">
    <location>
        <begin position="1"/>
        <end position="18"/>
    </location>
</feature>
<feature type="active site" description="Charge relay system" evidence="8">
    <location>
        <position position="443"/>
    </location>
</feature>
<dbReference type="SUPFAM" id="SSF52743">
    <property type="entry name" value="Subtilisin-like"/>
    <property type="match status" value="1"/>
</dbReference>
<dbReference type="Proteomes" id="UP000041254">
    <property type="component" value="Unassembled WGS sequence"/>
</dbReference>
<dbReference type="VEuPathDB" id="CryptoDB:Vbra_19715"/>